<evidence type="ECO:0000313" key="1">
    <source>
        <dbReference type="EMBL" id="SBW01106.1"/>
    </source>
</evidence>
<dbReference type="EMBL" id="FLUM01000002">
    <property type="protein sequence ID" value="SBW01106.1"/>
    <property type="molecule type" value="Genomic_DNA"/>
</dbReference>
<organism evidence="1">
    <name type="scientific">uncultured Dysgonomonas sp</name>
    <dbReference type="NCBI Taxonomy" id="206096"/>
    <lineage>
        <taxon>Bacteria</taxon>
        <taxon>Pseudomonadati</taxon>
        <taxon>Bacteroidota</taxon>
        <taxon>Bacteroidia</taxon>
        <taxon>Bacteroidales</taxon>
        <taxon>Dysgonomonadaceae</taxon>
        <taxon>Dysgonomonas</taxon>
        <taxon>environmental samples</taxon>
    </lineage>
</organism>
<proteinExistence type="predicted"/>
<name>A0A212JNS6_9BACT</name>
<protein>
    <submittedName>
        <fullName evidence="1">Uncharacterized protein</fullName>
    </submittedName>
</protein>
<sequence>MIAFECISEAKRIEQNLANDIINYFIGLIIDAENSNVEIEKAFGVLASDTRQRGENIFNLLVSRFNSSGNEKEIVIIGNALSYTYLPKAAKIISNSCFKNQELYKCLIRMGDIAIDELVRLSQKEDIKAILTLKQIATPRAGQALMSLLWKDDEISKIAAWCLAELILNSNIKKEISESVFTQRQLKSEICEWAYQHNDTQRTENLHFIIGRVVYLISKPIEFKQDIEFNINPIVSIPVIINQFALLNKESWKIDDVKRSKKFILSIDDFKYIDHKLDQEKKKETGENTDKVSFEFLMKIWLVKNKYFIKKEEIAKKGSMLLKFIDKDKFPIFFNISNSLRNNILEIFTTHGKFGSKNDWINLLRKDMIDYEFAS</sequence>
<dbReference type="RefSeq" id="WP_296941595.1">
    <property type="nucleotide sequence ID" value="NZ_LT599032.1"/>
</dbReference>
<dbReference type="AlphaFoldDB" id="A0A212JNS6"/>
<accession>A0A212JNS6</accession>
<gene>
    <name evidence="1" type="ORF">KL86DYS1_20370</name>
</gene>
<reference evidence="1" key="1">
    <citation type="submission" date="2016-04" db="EMBL/GenBank/DDBJ databases">
        <authorList>
            <person name="Evans L.H."/>
            <person name="Alamgir A."/>
            <person name="Owens N."/>
            <person name="Weber N.D."/>
            <person name="Virtaneva K."/>
            <person name="Barbian K."/>
            <person name="Babar A."/>
            <person name="Rosenke K."/>
        </authorList>
    </citation>
    <scope>NUCLEOTIDE SEQUENCE</scope>
    <source>
        <strain evidence="1">86-1</strain>
    </source>
</reference>